<name>A0A8A3P079_9HELO</name>
<protein>
    <recommendedName>
        <fullName evidence="3">Protein kinase domain-containing protein</fullName>
    </recommendedName>
</protein>
<keyword evidence="2" id="KW-1185">Reference proteome</keyword>
<evidence type="ECO:0008006" key="3">
    <source>
        <dbReference type="Google" id="ProtNLM"/>
    </source>
</evidence>
<organism evidence="1 2">
    <name type="scientific">Monilinia vaccinii-corymbosi</name>
    <dbReference type="NCBI Taxonomy" id="61207"/>
    <lineage>
        <taxon>Eukaryota</taxon>
        <taxon>Fungi</taxon>
        <taxon>Dikarya</taxon>
        <taxon>Ascomycota</taxon>
        <taxon>Pezizomycotina</taxon>
        <taxon>Leotiomycetes</taxon>
        <taxon>Helotiales</taxon>
        <taxon>Sclerotiniaceae</taxon>
        <taxon>Monilinia</taxon>
    </lineage>
</organism>
<sequence>MNKKISEPERAIRKVRLPIYKKNCKKLDLDFNYQYNFNPKWVDSIQKLFSTDQESADRKNFRNLDIVLNVDGSAENYFQSQPASSRSAMLITRTELFALGSIVYEITSSHQLFHELDESVDNEWAIQRLIAIGGDFPEDLWNLPTTLRILVCLCSGFIQEQKKRDVGWLSYETNEGEGGESES</sequence>
<accession>A0A8A3P079</accession>
<reference evidence="1" key="1">
    <citation type="submission" date="2020-10" db="EMBL/GenBank/DDBJ databases">
        <title>Genome Sequence of Monilinia vaccinii-corymbosi Sheds Light on Mummy Berry Disease Infection of Blueberry and Mating Type.</title>
        <authorList>
            <person name="Yow A.G."/>
            <person name="Zhang Y."/>
            <person name="Bansal K."/>
            <person name="Eacker S.M."/>
            <person name="Sullivan S."/>
            <person name="Liachko I."/>
            <person name="Cubeta M.A."/>
            <person name="Rollins J.A."/>
            <person name="Ashrafi H."/>
        </authorList>
    </citation>
    <scope>NUCLEOTIDE SEQUENCE</scope>
    <source>
        <strain evidence="1">RL-1</strain>
    </source>
</reference>
<proteinExistence type="predicted"/>
<evidence type="ECO:0000313" key="1">
    <source>
        <dbReference type="EMBL" id="QSZ28586.1"/>
    </source>
</evidence>
<dbReference type="AlphaFoldDB" id="A0A8A3P079"/>
<evidence type="ECO:0000313" key="2">
    <source>
        <dbReference type="Proteomes" id="UP000672032"/>
    </source>
</evidence>
<gene>
    <name evidence="1" type="ORF">DSL72_003084</name>
</gene>
<dbReference type="OrthoDB" id="1668230at2759"/>
<dbReference type="Proteomes" id="UP000672032">
    <property type="component" value="Chromosome 1"/>
</dbReference>
<dbReference type="EMBL" id="CP063405">
    <property type="protein sequence ID" value="QSZ28586.1"/>
    <property type="molecule type" value="Genomic_DNA"/>
</dbReference>